<proteinExistence type="predicted"/>
<evidence type="ECO:0000313" key="2">
    <source>
        <dbReference type="EMBL" id="GLY89183.1"/>
    </source>
</evidence>
<gene>
    <name evidence="2" type="ORF">Airi02_071120</name>
</gene>
<accession>A0A9W6VXQ8</accession>
<feature type="domain" description="Peptidase C51" evidence="1">
    <location>
        <begin position="44"/>
        <end position="129"/>
    </location>
</feature>
<dbReference type="Proteomes" id="UP001165074">
    <property type="component" value="Unassembled WGS sequence"/>
</dbReference>
<dbReference type="Pfam" id="PF05257">
    <property type="entry name" value="CHAP"/>
    <property type="match status" value="1"/>
</dbReference>
<reference evidence="2" key="1">
    <citation type="submission" date="2023-03" db="EMBL/GenBank/DDBJ databases">
        <title>Actinoallomurus iriomotensis NBRC 103684.</title>
        <authorList>
            <person name="Ichikawa N."/>
            <person name="Sato H."/>
            <person name="Tonouchi N."/>
        </authorList>
    </citation>
    <scope>NUCLEOTIDE SEQUENCE</scope>
    <source>
        <strain evidence="2">NBRC 103684</strain>
    </source>
</reference>
<dbReference type="InterPro" id="IPR007921">
    <property type="entry name" value="CHAP_dom"/>
</dbReference>
<name>A0A9W6VXQ8_9ACTN</name>
<evidence type="ECO:0000259" key="1">
    <source>
        <dbReference type="Pfam" id="PF05257"/>
    </source>
</evidence>
<sequence length="166" mass="18848">MSDMIDILDVCDDQVGRHEAADGTTRYGKWLDAQPPRTSIYARADWCASSALYCIAQIPGGLAAIGGLHKSDAYVENWHRRMSAMGRVSMTPKPRRIVFYDWRGTGPDDNHVGILKKREGGRLHVYEGNHDDRYELVDRPFDGQVTGFAEWWSFVPSADDDWFIEP</sequence>
<comment type="caution">
    <text evidence="2">The sequence shown here is derived from an EMBL/GenBank/DDBJ whole genome shotgun (WGS) entry which is preliminary data.</text>
</comment>
<organism evidence="2 3">
    <name type="scientific">Actinoallomurus iriomotensis</name>
    <dbReference type="NCBI Taxonomy" id="478107"/>
    <lineage>
        <taxon>Bacteria</taxon>
        <taxon>Bacillati</taxon>
        <taxon>Actinomycetota</taxon>
        <taxon>Actinomycetes</taxon>
        <taxon>Streptosporangiales</taxon>
        <taxon>Thermomonosporaceae</taxon>
        <taxon>Actinoallomurus</taxon>
    </lineage>
</organism>
<dbReference type="EMBL" id="BSTK01000012">
    <property type="protein sequence ID" value="GLY89183.1"/>
    <property type="molecule type" value="Genomic_DNA"/>
</dbReference>
<keyword evidence="3" id="KW-1185">Reference proteome</keyword>
<dbReference type="AlphaFoldDB" id="A0A9W6VXQ8"/>
<evidence type="ECO:0000313" key="3">
    <source>
        <dbReference type="Proteomes" id="UP001165074"/>
    </source>
</evidence>
<protein>
    <recommendedName>
        <fullName evidence="1">Peptidase C51 domain-containing protein</fullName>
    </recommendedName>
</protein>